<sequence length="99" mass="11640">MIGFLQHKQDSPTKIFFDSKSAIALTKNSIFHGHSKHIDIKWHFIRDLVQDKEIMVEYCKTEEQVVDIFTKPLKLELFIKLKKMLGMVTFEDLGLREAM</sequence>
<dbReference type="AlphaFoldDB" id="M1A7P8"/>
<dbReference type="InParanoid" id="M1A7P8"/>
<dbReference type="eggNOG" id="KOG0017">
    <property type="taxonomic scope" value="Eukaryota"/>
</dbReference>
<dbReference type="HOGENOM" id="CLU_001650_6_4_1"/>
<dbReference type="STRING" id="4113.M1A7P8"/>
<reference evidence="2" key="1">
    <citation type="journal article" date="2011" name="Nature">
        <title>Genome sequence and analysis of the tuber crop potato.</title>
        <authorList>
            <consortium name="The Potato Genome Sequencing Consortium"/>
        </authorList>
    </citation>
    <scope>NUCLEOTIDE SEQUENCE [LARGE SCALE GENOMIC DNA]</scope>
    <source>
        <strain evidence="2">cv. DM1-3 516 R44</strain>
    </source>
</reference>
<evidence type="ECO:0000313" key="2">
    <source>
        <dbReference type="Proteomes" id="UP000011115"/>
    </source>
</evidence>
<name>M1A7P8_SOLTU</name>
<proteinExistence type="predicted"/>
<keyword evidence="2" id="KW-1185">Reference proteome</keyword>
<dbReference type="Proteomes" id="UP000011115">
    <property type="component" value="Unassembled WGS sequence"/>
</dbReference>
<evidence type="ECO:0000313" key="1">
    <source>
        <dbReference type="EnsemblPlants" id="PGSC0003DMT400016469"/>
    </source>
</evidence>
<dbReference type="OMA" id="NNIFHAR"/>
<accession>M1A7P8</accession>
<reference evidence="1" key="2">
    <citation type="submission" date="2015-06" db="UniProtKB">
        <authorList>
            <consortium name="EnsemblPlants"/>
        </authorList>
    </citation>
    <scope>IDENTIFICATION</scope>
    <source>
        <strain evidence="1">DM1-3 516 R44</strain>
    </source>
</reference>
<dbReference type="Gramene" id="PGSC0003DMT400016469">
    <property type="protein sequence ID" value="PGSC0003DMT400016469"/>
    <property type="gene ID" value="PGSC0003DMG400006436"/>
</dbReference>
<dbReference type="PaxDb" id="4113-PGSC0003DMT400016469"/>
<dbReference type="EnsemblPlants" id="PGSC0003DMT400016469">
    <property type="protein sequence ID" value="PGSC0003DMT400016469"/>
    <property type="gene ID" value="PGSC0003DMG400006436"/>
</dbReference>
<organism evidence="1 2">
    <name type="scientific">Solanum tuberosum</name>
    <name type="common">Potato</name>
    <dbReference type="NCBI Taxonomy" id="4113"/>
    <lineage>
        <taxon>Eukaryota</taxon>
        <taxon>Viridiplantae</taxon>
        <taxon>Streptophyta</taxon>
        <taxon>Embryophyta</taxon>
        <taxon>Tracheophyta</taxon>
        <taxon>Spermatophyta</taxon>
        <taxon>Magnoliopsida</taxon>
        <taxon>eudicotyledons</taxon>
        <taxon>Gunneridae</taxon>
        <taxon>Pentapetalae</taxon>
        <taxon>asterids</taxon>
        <taxon>lamiids</taxon>
        <taxon>Solanales</taxon>
        <taxon>Solanaceae</taxon>
        <taxon>Solanoideae</taxon>
        <taxon>Solaneae</taxon>
        <taxon>Solanum</taxon>
    </lineage>
</organism>
<dbReference type="CDD" id="cd09272">
    <property type="entry name" value="RNase_HI_RT_Ty1"/>
    <property type="match status" value="1"/>
</dbReference>
<protein>
    <submittedName>
        <fullName evidence="1">Copia-type reverse transcriptase</fullName>
    </submittedName>
</protein>